<dbReference type="RefSeq" id="WP_144349772.1">
    <property type="nucleotide sequence ID" value="NZ_CP036259.1"/>
</dbReference>
<protein>
    <recommendedName>
        <fullName evidence="2">HTH cro/C1-type domain-containing protein</fullName>
    </recommendedName>
</protein>
<dbReference type="KEGG" id="sted:SPTER_15170"/>
<dbReference type="PROSITE" id="PS50943">
    <property type="entry name" value="HTH_CROC1"/>
    <property type="match status" value="1"/>
</dbReference>
<dbReference type="InterPro" id="IPR010982">
    <property type="entry name" value="Lambda_DNA-bd_dom_sf"/>
</dbReference>
<dbReference type="Proteomes" id="UP000320776">
    <property type="component" value="Chromosome"/>
</dbReference>
<dbReference type="CDD" id="cd00093">
    <property type="entry name" value="HTH_XRE"/>
    <property type="match status" value="1"/>
</dbReference>
<organism evidence="3 4">
    <name type="scientific">Sporomusa termitida</name>
    <dbReference type="NCBI Taxonomy" id="2377"/>
    <lineage>
        <taxon>Bacteria</taxon>
        <taxon>Bacillati</taxon>
        <taxon>Bacillota</taxon>
        <taxon>Negativicutes</taxon>
        <taxon>Selenomonadales</taxon>
        <taxon>Sporomusaceae</taxon>
        <taxon>Sporomusa</taxon>
    </lineage>
</organism>
<keyword evidence="4" id="KW-1185">Reference proteome</keyword>
<dbReference type="PANTHER" id="PTHR46558">
    <property type="entry name" value="TRACRIPTIONAL REGULATORY PROTEIN-RELATED-RELATED"/>
    <property type="match status" value="1"/>
</dbReference>
<proteinExistence type="predicted"/>
<reference evidence="3 4" key="1">
    <citation type="submission" date="2019-02" db="EMBL/GenBank/DDBJ databases">
        <title>Closed genome of Sporomusa termitida DSM 4440.</title>
        <authorList>
            <person name="Poehlein A."/>
            <person name="Daniel R."/>
        </authorList>
    </citation>
    <scope>NUCLEOTIDE SEQUENCE [LARGE SCALE GENOMIC DNA]</scope>
    <source>
        <strain evidence="3 4">DSM 4440</strain>
    </source>
</reference>
<evidence type="ECO:0000313" key="4">
    <source>
        <dbReference type="Proteomes" id="UP000320776"/>
    </source>
</evidence>
<dbReference type="EMBL" id="CP036259">
    <property type="protein sequence ID" value="QDR80199.1"/>
    <property type="molecule type" value="Genomic_DNA"/>
</dbReference>
<dbReference type="AlphaFoldDB" id="A0A517DS82"/>
<name>A0A517DS82_9FIRM</name>
<evidence type="ECO:0000256" key="1">
    <source>
        <dbReference type="ARBA" id="ARBA00023125"/>
    </source>
</evidence>
<dbReference type="PANTHER" id="PTHR46558:SF11">
    <property type="entry name" value="HTH-TYPE TRANSCRIPTIONAL REGULATOR XRE"/>
    <property type="match status" value="1"/>
</dbReference>
<evidence type="ECO:0000313" key="3">
    <source>
        <dbReference type="EMBL" id="QDR80199.1"/>
    </source>
</evidence>
<accession>A0A517DS82</accession>
<evidence type="ECO:0000259" key="2">
    <source>
        <dbReference type="PROSITE" id="PS50943"/>
    </source>
</evidence>
<dbReference type="Pfam" id="PF12844">
    <property type="entry name" value="HTH_19"/>
    <property type="match status" value="1"/>
</dbReference>
<dbReference type="GO" id="GO:0003677">
    <property type="term" value="F:DNA binding"/>
    <property type="evidence" value="ECO:0007669"/>
    <property type="project" value="UniProtKB-KW"/>
</dbReference>
<dbReference type="Gene3D" id="1.10.260.40">
    <property type="entry name" value="lambda repressor-like DNA-binding domains"/>
    <property type="match status" value="1"/>
</dbReference>
<dbReference type="OrthoDB" id="1766270at2"/>
<dbReference type="SMART" id="SM00530">
    <property type="entry name" value="HTH_XRE"/>
    <property type="match status" value="1"/>
</dbReference>
<dbReference type="InterPro" id="IPR001387">
    <property type="entry name" value="Cro/C1-type_HTH"/>
</dbReference>
<gene>
    <name evidence="3" type="ORF">SPTER_15170</name>
</gene>
<sequence length="75" mass="8573">MFVKALFGSRLRELREFHAIPAKQFADTFKIHRASLSNLECGKKSPSIDLTVALADYFNVSLDYLVGRSDKPERR</sequence>
<feature type="domain" description="HTH cro/C1-type" evidence="2">
    <location>
        <begin position="11"/>
        <end position="65"/>
    </location>
</feature>
<dbReference type="SUPFAM" id="SSF47413">
    <property type="entry name" value="lambda repressor-like DNA-binding domains"/>
    <property type="match status" value="1"/>
</dbReference>
<keyword evidence="1" id="KW-0238">DNA-binding</keyword>